<protein>
    <submittedName>
        <fullName evidence="1">Uncharacterized protein</fullName>
    </submittedName>
</protein>
<keyword evidence="2" id="KW-1185">Reference proteome</keyword>
<evidence type="ECO:0000313" key="1">
    <source>
        <dbReference type="EMBL" id="MFE3869464.1"/>
    </source>
</evidence>
<name>A0ABW6HZU0_9FLAO</name>
<comment type="caution">
    <text evidence="1">The sequence shown here is derived from an EMBL/GenBank/DDBJ whole genome shotgun (WGS) entry which is preliminary data.</text>
</comment>
<evidence type="ECO:0000313" key="2">
    <source>
        <dbReference type="Proteomes" id="UP001600109"/>
    </source>
</evidence>
<accession>A0ABW6HZU0</accession>
<proteinExistence type="predicted"/>
<sequence>MSLLLIKIKFLFKNTNKMTTQKDEEFKIKEIEKNKDTVSEKWDKRVGDYENYVKEYITHYKKSLKGNSVSLSKYPYIKVKWEALGLKLDKAQKKELLTNKQIKKVLRIQLKIVNTCCN</sequence>
<dbReference type="Proteomes" id="UP001600109">
    <property type="component" value="Unassembled WGS sequence"/>
</dbReference>
<reference evidence="1 2" key="1">
    <citation type="submission" date="2024-06" db="EMBL/GenBank/DDBJ databases">
        <title>Flavobacterium spp. isolated from glacier.</title>
        <authorList>
            <person name="Han D."/>
        </authorList>
    </citation>
    <scope>NUCLEOTIDE SEQUENCE [LARGE SCALE GENOMIC DNA]</scope>
    <source>
        <strain evidence="1 2">LS2P90</strain>
    </source>
</reference>
<dbReference type="RefSeq" id="WP_379856068.1">
    <property type="nucleotide sequence ID" value="NZ_JBHZPZ010000026.1"/>
</dbReference>
<dbReference type="EMBL" id="JBHZPZ010000026">
    <property type="protein sequence ID" value="MFE3869464.1"/>
    <property type="molecule type" value="Genomic_DNA"/>
</dbReference>
<organism evidence="1 2">
    <name type="scientific">Flavobacterium xylosi</name>
    <dbReference type="NCBI Taxonomy" id="3230415"/>
    <lineage>
        <taxon>Bacteria</taxon>
        <taxon>Pseudomonadati</taxon>
        <taxon>Bacteroidota</taxon>
        <taxon>Flavobacteriia</taxon>
        <taxon>Flavobacteriales</taxon>
        <taxon>Flavobacteriaceae</taxon>
        <taxon>Flavobacterium</taxon>
    </lineage>
</organism>
<gene>
    <name evidence="1" type="ORF">ACFX5E_15475</name>
</gene>